<dbReference type="Proteomes" id="UP000237823">
    <property type="component" value="Unassembled WGS sequence"/>
</dbReference>
<evidence type="ECO:0000256" key="1">
    <source>
        <dbReference type="SAM" id="MobiDB-lite"/>
    </source>
</evidence>
<proteinExistence type="predicted"/>
<evidence type="ECO:0000313" key="2">
    <source>
        <dbReference type="EMBL" id="APP32188.1"/>
    </source>
</evidence>
<gene>
    <name evidence="2" type="ORF">AUO97_15655</name>
    <name evidence="3" type="ORF">B9W25_01100</name>
</gene>
<organism evidence="2 4">
    <name type="scientific">Acinetobacter baumannii</name>
    <dbReference type="NCBI Taxonomy" id="470"/>
    <lineage>
        <taxon>Bacteria</taxon>
        <taxon>Pseudomonadati</taxon>
        <taxon>Pseudomonadota</taxon>
        <taxon>Gammaproteobacteria</taxon>
        <taxon>Moraxellales</taxon>
        <taxon>Moraxellaceae</taxon>
        <taxon>Acinetobacter</taxon>
        <taxon>Acinetobacter calcoaceticus/baumannii complex</taxon>
    </lineage>
</organism>
<dbReference type="EMBL" id="CP018664">
    <property type="protein sequence ID" value="APP32188.1"/>
    <property type="molecule type" value="Genomic_DNA"/>
</dbReference>
<accession>A0A1L5TSF4</accession>
<evidence type="ECO:0000313" key="3">
    <source>
        <dbReference type="EMBL" id="PRN37320.1"/>
    </source>
</evidence>
<feature type="region of interest" description="Disordered" evidence="1">
    <location>
        <begin position="115"/>
        <end position="138"/>
    </location>
</feature>
<dbReference type="AlphaFoldDB" id="A0A1L5TSF4"/>
<protein>
    <recommendedName>
        <fullName evidence="6">Tail assembly chaperone</fullName>
    </recommendedName>
</protein>
<reference evidence="2" key="2">
    <citation type="submission" date="2015-12" db="EMBL/GenBank/DDBJ databases">
        <authorList>
            <person name="Singh M.K."/>
            <person name="Fernando D.M."/>
            <person name="Kumar A."/>
        </authorList>
    </citation>
    <scope>NUCLEOTIDE SEQUENCE</scope>
    <source>
        <strain evidence="2">ATCC 17978</strain>
    </source>
</reference>
<reference evidence="2" key="3">
    <citation type="submission" date="2016-12" db="EMBL/GenBank/DDBJ databases">
        <authorList>
            <person name="Singh M."/>
            <person name="Fernando D."/>
            <person name="Kumar A."/>
        </authorList>
    </citation>
    <scope>NUCLEOTIDE SEQUENCE</scope>
    <source>
        <strain evidence="2">ATCC 17978</strain>
    </source>
</reference>
<dbReference type="Proteomes" id="UP000072389">
    <property type="component" value="Chromosome"/>
</dbReference>
<reference evidence="2 4" key="1">
    <citation type="journal article" date="2014" name="Antimicrob. Agents Chemother.">
        <title>Triclosan can select for an AdeIJK-overexpressing mutant of Acinetobacter baumannii ATCC 17978 that displays reduced susceptibility to multiple antibiotics.</title>
        <authorList>
            <person name="Fernando D.M."/>
            <person name="Xu W."/>
            <person name="Loewen P.C."/>
            <person name="Zhanel G.G."/>
            <person name="Kumar A."/>
        </authorList>
    </citation>
    <scope>NUCLEOTIDE SEQUENCE [LARGE SCALE GENOMIC DNA]</scope>
    <source>
        <strain evidence="2 4">ATCC 17978</strain>
    </source>
</reference>
<name>A0A1L5TSF4_ACIBA</name>
<dbReference type="EMBL" id="NEPB01000002">
    <property type="protein sequence ID" value="PRN37320.1"/>
    <property type="molecule type" value="Genomic_DNA"/>
</dbReference>
<evidence type="ECO:0000313" key="5">
    <source>
        <dbReference type="Proteomes" id="UP000237823"/>
    </source>
</evidence>
<sequence length="138" mass="15319">MARLTLEQTHQELGIGSYVEKPIRYRDKNGNEAGGEVLILIASHDEIVKAPDVWKLKNKAELTIDQLKKALIFLTVYHEEGEKFFPTVEDTGRLSSEVIEALYKAADEVLDFSGKNSISNQTMSSGASSSSMELAEEQ</sequence>
<evidence type="ECO:0008006" key="6">
    <source>
        <dbReference type="Google" id="ProtNLM"/>
    </source>
</evidence>
<reference evidence="3 5" key="4">
    <citation type="submission" date="2017-04" db="EMBL/GenBank/DDBJ databases">
        <title>Comparison of Acinetobacter baumannii whole genome sequences from two major hospitals in Kuwait.</title>
        <authorList>
            <person name="Nasser K."/>
            <person name="Habibi N."/>
            <person name="Khan M.W."/>
            <person name="Purohit P."/>
            <person name="Al-Obaid I."/>
            <person name="Dhar R."/>
            <person name="Al-Fouzan W."/>
            <person name="Mustafa A.S."/>
        </authorList>
    </citation>
    <scope>NUCLEOTIDE SEQUENCE [LARGE SCALE GENOMIC DNA]</scope>
    <source>
        <strain evidence="3 5">KUFAR57</strain>
    </source>
</reference>
<dbReference type="RefSeq" id="WP_000113359.1">
    <property type="nucleotide sequence ID" value="NZ_CAJHFL010000032.1"/>
</dbReference>
<evidence type="ECO:0000313" key="4">
    <source>
        <dbReference type="Proteomes" id="UP000072389"/>
    </source>
</evidence>